<keyword evidence="1" id="KW-0732">Signal</keyword>
<evidence type="ECO:0000256" key="1">
    <source>
        <dbReference type="SAM" id="SignalP"/>
    </source>
</evidence>
<evidence type="ECO:0000313" key="2">
    <source>
        <dbReference type="EMBL" id="KAJ4158532.1"/>
    </source>
</evidence>
<dbReference type="Proteomes" id="UP001144673">
    <property type="component" value="Unassembled WGS sequence"/>
</dbReference>
<dbReference type="KEGG" id="amus:LMH87_009054"/>
<comment type="caution">
    <text evidence="2">The sequence shown here is derived from an EMBL/GenBank/DDBJ whole genome shotgun (WGS) entry which is preliminary data.</text>
</comment>
<dbReference type="EMBL" id="JAJHUN010000006">
    <property type="protein sequence ID" value="KAJ4158532.1"/>
    <property type="molecule type" value="Genomic_DNA"/>
</dbReference>
<dbReference type="AlphaFoldDB" id="A0A9W8QI29"/>
<gene>
    <name evidence="2" type="ORF">LMH87_009054</name>
</gene>
<proteinExistence type="predicted"/>
<sequence>MKFSLLEASAALCMALAHTVLSEQRIGAGNFTLTRCPPGFGGENCFKDEKPAVVYPAKEDTAPGYRNGFYDFIVEWEATHLLTWEKEDDEPRNLTFSLGEYSLQRIIRSERAMNFTFKDLAIEMAPKSNSSFPERVVLAAAMRSSWNSIEFKVWNDAHNMTFGNGIKAFYALPANFFTMKF</sequence>
<name>A0A9W8QI29_AKAMU</name>
<dbReference type="RefSeq" id="XP_056056899.1">
    <property type="nucleotide sequence ID" value="XM_056202325.1"/>
</dbReference>
<evidence type="ECO:0000313" key="3">
    <source>
        <dbReference type="Proteomes" id="UP001144673"/>
    </source>
</evidence>
<feature type="signal peptide" evidence="1">
    <location>
        <begin position="1"/>
        <end position="22"/>
    </location>
</feature>
<feature type="chain" id="PRO_5040841528" evidence="1">
    <location>
        <begin position="23"/>
        <end position="181"/>
    </location>
</feature>
<dbReference type="GeneID" id="80896213"/>
<organism evidence="2 3">
    <name type="scientific">Akanthomyces muscarius</name>
    <name type="common">Entomopathogenic fungus</name>
    <name type="synonym">Lecanicillium muscarium</name>
    <dbReference type="NCBI Taxonomy" id="2231603"/>
    <lineage>
        <taxon>Eukaryota</taxon>
        <taxon>Fungi</taxon>
        <taxon>Dikarya</taxon>
        <taxon>Ascomycota</taxon>
        <taxon>Pezizomycotina</taxon>
        <taxon>Sordariomycetes</taxon>
        <taxon>Hypocreomycetidae</taxon>
        <taxon>Hypocreales</taxon>
        <taxon>Cordycipitaceae</taxon>
        <taxon>Akanthomyces</taxon>
    </lineage>
</organism>
<keyword evidence="3" id="KW-1185">Reference proteome</keyword>
<accession>A0A9W8QI29</accession>
<reference evidence="2" key="1">
    <citation type="journal article" date="2023" name="Access Microbiol">
        <title>De-novo genome assembly for Akanthomyces muscarius, a biocontrol agent of insect agricultural pests.</title>
        <authorList>
            <person name="Erdos Z."/>
            <person name="Studholme D.J."/>
            <person name="Raymond B."/>
            <person name="Sharma M."/>
        </authorList>
    </citation>
    <scope>NUCLEOTIDE SEQUENCE</scope>
    <source>
        <strain evidence="2">Ve6</strain>
    </source>
</reference>
<protein>
    <submittedName>
        <fullName evidence="2">Uncharacterized protein</fullName>
    </submittedName>
</protein>